<organism evidence="3 4">
    <name type="scientific">Mucilaginibacter pineti</name>
    <dbReference type="NCBI Taxonomy" id="1391627"/>
    <lineage>
        <taxon>Bacteria</taxon>
        <taxon>Pseudomonadati</taxon>
        <taxon>Bacteroidota</taxon>
        <taxon>Sphingobacteriia</taxon>
        <taxon>Sphingobacteriales</taxon>
        <taxon>Sphingobacteriaceae</taxon>
        <taxon>Mucilaginibacter</taxon>
    </lineage>
</organism>
<dbReference type="Gene3D" id="2.120.10.30">
    <property type="entry name" value="TolB, C-terminal domain"/>
    <property type="match status" value="3"/>
</dbReference>
<reference evidence="3 4" key="1">
    <citation type="submission" date="2016-10" db="EMBL/GenBank/DDBJ databases">
        <authorList>
            <person name="de Groot N.N."/>
        </authorList>
    </citation>
    <scope>NUCLEOTIDE SEQUENCE [LARGE SCALE GENOMIC DNA]</scope>
    <source>
        <strain evidence="3 4">47C3B</strain>
    </source>
</reference>
<name>A0A1G7DSB3_9SPHI</name>
<dbReference type="InterPro" id="IPR056822">
    <property type="entry name" value="TEN_NHL"/>
</dbReference>
<evidence type="ECO:0000259" key="2">
    <source>
        <dbReference type="Pfam" id="PF25021"/>
    </source>
</evidence>
<dbReference type="PROSITE" id="PS51257">
    <property type="entry name" value="PROKAR_LIPOPROTEIN"/>
    <property type="match status" value="1"/>
</dbReference>
<dbReference type="PANTHER" id="PTHR13833:SF73">
    <property type="entry name" value="NHL DOMAIN-CONTAINING PROTEIN"/>
    <property type="match status" value="1"/>
</dbReference>
<dbReference type="STRING" id="1391627.SAMN05216464_107102"/>
<gene>
    <name evidence="3" type="ORF">SAMN05216464_107102</name>
</gene>
<accession>A0A1G7DSB3</accession>
<evidence type="ECO:0000313" key="3">
    <source>
        <dbReference type="EMBL" id="SDE54409.1"/>
    </source>
</evidence>
<keyword evidence="4" id="KW-1185">Reference proteome</keyword>
<evidence type="ECO:0000256" key="1">
    <source>
        <dbReference type="ARBA" id="ARBA00022737"/>
    </source>
</evidence>
<dbReference type="Proteomes" id="UP000199072">
    <property type="component" value="Unassembled WGS sequence"/>
</dbReference>
<dbReference type="RefSeq" id="WP_091150424.1">
    <property type="nucleotide sequence ID" value="NZ_FNAI01000007.1"/>
</dbReference>
<dbReference type="AlphaFoldDB" id="A0A1G7DSB3"/>
<dbReference type="InterPro" id="IPR011042">
    <property type="entry name" value="6-blade_b-propeller_TolB-like"/>
</dbReference>
<dbReference type="PANTHER" id="PTHR13833">
    <property type="match status" value="1"/>
</dbReference>
<dbReference type="SUPFAM" id="SSF101898">
    <property type="entry name" value="NHL repeat"/>
    <property type="match status" value="2"/>
</dbReference>
<dbReference type="EMBL" id="FNAI01000007">
    <property type="protein sequence ID" value="SDE54409.1"/>
    <property type="molecule type" value="Genomic_DNA"/>
</dbReference>
<dbReference type="InterPro" id="IPR001258">
    <property type="entry name" value="NHL_repeat"/>
</dbReference>
<protein>
    <submittedName>
        <fullName evidence="3">NHL repeat-containing protein</fullName>
    </submittedName>
</protein>
<feature type="domain" description="Teneurin NHL" evidence="2">
    <location>
        <begin position="319"/>
        <end position="366"/>
    </location>
</feature>
<dbReference type="Pfam" id="PF25021">
    <property type="entry name" value="TEN_NHL"/>
    <property type="match status" value="1"/>
</dbReference>
<keyword evidence="1" id="KW-0677">Repeat</keyword>
<dbReference type="OrthoDB" id="791543at2"/>
<evidence type="ECO:0000313" key="4">
    <source>
        <dbReference type="Proteomes" id="UP000199072"/>
    </source>
</evidence>
<sequence length="459" mass="46559">MNKTLTKTALLAAFLFAIILIGTGCGKSGSATPSAIPVLSTTQVIMDAADTSGHSGGFITETLTDGISAYGVCYSTTNQLPTTADTKTTDTVNLVSFASKLHALANNTTYYLRAYATNVAGTGYGNVIKFTTGGNMTALVGTVSSLAGNASTGLTDGDGQNAFFNSPQGITTNAAGDIYVSDSFNSAIRTVTSTGTVTTLTGNGTIGYVDGLLADARFYAPQGLIIDGAGTVYIADLANNLIRKITAAGVVSTLAGSGTTGYTDATGVKAEFNNPCGLAFDLQGNIIVADRGNNLIRRVTPAGVVTTVAGNRGAGYANNTTATSASFNRPSGVTVDAAGNIYVADLLNHAIRKITTAGVVSTLLGGPRDLTTVGYPGAVTTNAKGDMFIVDQNGRILVVTAGNVLLPLAGKSLLGFADGQGTSALFSAPQAVTVDKNGDLWIADSGNNRIRKLVLPSGL</sequence>
<dbReference type="Pfam" id="PF01436">
    <property type="entry name" value="NHL"/>
    <property type="match status" value="1"/>
</dbReference>
<proteinExistence type="predicted"/>